<dbReference type="PROSITE" id="PS50005">
    <property type="entry name" value="TPR"/>
    <property type="match status" value="2"/>
</dbReference>
<dbReference type="STRING" id="983920.Y88_0818"/>
<evidence type="ECO:0000313" key="4">
    <source>
        <dbReference type="EMBL" id="EGD58760.1"/>
    </source>
</evidence>
<dbReference type="InParanoid" id="F1Z9I2"/>
<dbReference type="eggNOG" id="COG0457">
    <property type="taxonomic scope" value="Bacteria"/>
</dbReference>
<dbReference type="SMART" id="SM00028">
    <property type="entry name" value="TPR"/>
    <property type="match status" value="4"/>
</dbReference>
<dbReference type="InterPro" id="IPR011990">
    <property type="entry name" value="TPR-like_helical_dom_sf"/>
</dbReference>
<dbReference type="RefSeq" id="WP_008066260.1">
    <property type="nucleotide sequence ID" value="NZ_AQWK01000002.1"/>
</dbReference>
<dbReference type="EMBL" id="AEWJ01000041">
    <property type="protein sequence ID" value="EGD58760.1"/>
    <property type="molecule type" value="Genomic_DNA"/>
</dbReference>
<keyword evidence="2 3" id="KW-0802">TPR repeat</keyword>
<comment type="caution">
    <text evidence="4">The sequence shown here is derived from an EMBL/GenBank/DDBJ whole genome shotgun (WGS) entry which is preliminary data.</text>
</comment>
<organism evidence="4 5">
    <name type="scientific">Novosphingobium nitrogenifigens DSM 19370</name>
    <dbReference type="NCBI Taxonomy" id="983920"/>
    <lineage>
        <taxon>Bacteria</taxon>
        <taxon>Pseudomonadati</taxon>
        <taxon>Pseudomonadota</taxon>
        <taxon>Alphaproteobacteria</taxon>
        <taxon>Sphingomonadales</taxon>
        <taxon>Sphingomonadaceae</taxon>
        <taxon>Novosphingobium</taxon>
    </lineage>
</organism>
<dbReference type="AlphaFoldDB" id="F1Z9I2"/>
<feature type="repeat" description="TPR" evidence="3">
    <location>
        <begin position="111"/>
        <end position="144"/>
    </location>
</feature>
<sequence length="510" mass="54280">MVSGGETAVEKARHDADAAFVRRDPVAAELLLRNAIKQTHAADALRAWLAEALFFQGDRDGARKVLAEGGFTPDSAGLGLRVKGQVALADGDLGGAGAAFDQALRIVPDDPDLWVAIASLRFTGGEQEQAIEASEKAVVLDPKNPRALALRGLLIREQYGLAASLPWFEAALKNHPDDPPLLDAYASTLGDLGQYRAMLIVCRKLAEVDPKNPRPFLLQAVLAARAGQTNLARSILQRTGTTYRDMPAAMLLSGVLEYQAGNYDSSVGVLERLVRIQPDNRTARHVLARALGAKGDWRRLVDLFDGDVAAGRGDADMAALVGKAWLHLGQPGRGRPILAQALARKGSQVAVPLAADGELSVLASRYGDDPAHAANAVPYIRALMAAHHLDEAQDIADRLRDDNDGNAEVNLLAGDVRMMRGDAAGALLDYTNAAAIRFNEAVLVRMDAALRSAGRKSDADAMTSRFLGQNPSSVTAMTLLAASWAEDPARASDLAALRKAMLARGQDIPL</sequence>
<feature type="repeat" description="TPR" evidence="3">
    <location>
        <begin position="247"/>
        <end position="280"/>
    </location>
</feature>
<dbReference type="Pfam" id="PF13432">
    <property type="entry name" value="TPR_16"/>
    <property type="match status" value="1"/>
</dbReference>
<dbReference type="PANTHER" id="PTHR44858:SF1">
    <property type="entry name" value="UDP-N-ACETYLGLUCOSAMINE--PEPTIDE N-ACETYLGLUCOSAMINYLTRANSFERASE SPINDLY-RELATED"/>
    <property type="match status" value="1"/>
</dbReference>
<keyword evidence="1" id="KW-0677">Repeat</keyword>
<proteinExistence type="predicted"/>
<gene>
    <name evidence="4" type="ORF">Y88_0818</name>
</gene>
<dbReference type="PANTHER" id="PTHR44858">
    <property type="entry name" value="TETRATRICOPEPTIDE REPEAT PROTEIN 6"/>
    <property type="match status" value="1"/>
</dbReference>
<dbReference type="HOGENOM" id="CLU_032796_0_0_5"/>
<name>F1Z9I2_9SPHN</name>
<protein>
    <submittedName>
        <fullName evidence="4">TPR repeat-containing protein</fullName>
    </submittedName>
</protein>
<keyword evidence="5" id="KW-1185">Reference proteome</keyword>
<dbReference type="InterPro" id="IPR050498">
    <property type="entry name" value="Ycf3"/>
</dbReference>
<evidence type="ECO:0000313" key="5">
    <source>
        <dbReference type="Proteomes" id="UP000004728"/>
    </source>
</evidence>
<dbReference type="InterPro" id="IPR019734">
    <property type="entry name" value="TPR_rpt"/>
</dbReference>
<reference evidence="4 5" key="1">
    <citation type="journal article" date="2012" name="J. Bacteriol.">
        <title>Draft Genome Sequence of Novosphingobium nitrogenifigens Y88T.</title>
        <authorList>
            <person name="Strabala T.J."/>
            <person name="Macdonald L."/>
            <person name="Liu V."/>
            <person name="Smit A.M."/>
        </authorList>
    </citation>
    <scope>NUCLEOTIDE SEQUENCE [LARGE SCALE GENOMIC DNA]</scope>
    <source>
        <strain evidence="4 5">DSM 19370</strain>
    </source>
</reference>
<evidence type="ECO:0000256" key="3">
    <source>
        <dbReference type="PROSITE-ProRule" id="PRU00339"/>
    </source>
</evidence>
<dbReference type="SUPFAM" id="SSF48452">
    <property type="entry name" value="TPR-like"/>
    <property type="match status" value="2"/>
</dbReference>
<evidence type="ECO:0000256" key="1">
    <source>
        <dbReference type="ARBA" id="ARBA00022737"/>
    </source>
</evidence>
<dbReference type="OrthoDB" id="7259535at2"/>
<dbReference type="Pfam" id="PF14559">
    <property type="entry name" value="TPR_19"/>
    <property type="match status" value="1"/>
</dbReference>
<dbReference type="Proteomes" id="UP000004728">
    <property type="component" value="Unassembled WGS sequence"/>
</dbReference>
<evidence type="ECO:0000256" key="2">
    <source>
        <dbReference type="ARBA" id="ARBA00022803"/>
    </source>
</evidence>
<accession>F1Z9I2</accession>
<dbReference type="Gene3D" id="1.25.40.10">
    <property type="entry name" value="Tetratricopeptide repeat domain"/>
    <property type="match status" value="1"/>
</dbReference>